<dbReference type="GO" id="GO:0000981">
    <property type="term" value="F:DNA-binding transcription factor activity, RNA polymerase II-specific"/>
    <property type="evidence" value="ECO:0007669"/>
    <property type="project" value="TreeGrafter"/>
</dbReference>
<evidence type="ECO:0000256" key="7">
    <source>
        <dbReference type="ARBA" id="ARBA00037948"/>
    </source>
</evidence>
<dbReference type="PROSITE" id="PS00028">
    <property type="entry name" value="ZINC_FINGER_C2H2_1"/>
    <property type="match status" value="1"/>
</dbReference>
<evidence type="ECO:0000256" key="5">
    <source>
        <dbReference type="ARBA" id="ARBA00022833"/>
    </source>
</evidence>
<reference evidence="10" key="2">
    <citation type="submission" date="2017-10" db="EMBL/GenBank/DDBJ databases">
        <title>Ladona fulva Genome sequencing and assembly.</title>
        <authorList>
            <person name="Murali S."/>
            <person name="Richards S."/>
            <person name="Bandaranaike D."/>
            <person name="Bellair M."/>
            <person name="Blankenburg K."/>
            <person name="Chao H."/>
            <person name="Dinh H."/>
            <person name="Doddapaneni H."/>
            <person name="Dugan-Rocha S."/>
            <person name="Elkadiri S."/>
            <person name="Gnanaolivu R."/>
            <person name="Hernandez B."/>
            <person name="Skinner E."/>
            <person name="Javaid M."/>
            <person name="Lee S."/>
            <person name="Li M."/>
            <person name="Ming W."/>
            <person name="Munidasa M."/>
            <person name="Muniz J."/>
            <person name="Nguyen L."/>
            <person name="Hughes D."/>
            <person name="Osuji N."/>
            <person name="Pu L.-L."/>
            <person name="Puazo M."/>
            <person name="Qu C."/>
            <person name="Quiroz J."/>
            <person name="Raj R."/>
            <person name="Weissenberger G."/>
            <person name="Xin Y."/>
            <person name="Zou X."/>
            <person name="Han Y."/>
            <person name="Worley K."/>
            <person name="Muzny D."/>
            <person name="Gibbs R."/>
        </authorList>
    </citation>
    <scope>NUCLEOTIDE SEQUENCE</scope>
    <source>
        <strain evidence="10">Sampled in the wild</strain>
    </source>
</reference>
<evidence type="ECO:0000256" key="8">
    <source>
        <dbReference type="PROSITE-ProRule" id="PRU00042"/>
    </source>
</evidence>
<comment type="similarity">
    <text evidence="7">Belongs to the snail C2H2-type zinc-finger protein family.</text>
</comment>
<evidence type="ECO:0000313" key="11">
    <source>
        <dbReference type="Proteomes" id="UP000792457"/>
    </source>
</evidence>
<gene>
    <name evidence="10" type="ORF">J437_LFUL012175</name>
</gene>
<dbReference type="PANTHER" id="PTHR24388">
    <property type="entry name" value="ZINC FINGER PROTEIN"/>
    <property type="match status" value="1"/>
</dbReference>
<evidence type="ECO:0000256" key="4">
    <source>
        <dbReference type="ARBA" id="ARBA00022771"/>
    </source>
</evidence>
<reference evidence="10" key="1">
    <citation type="submission" date="2013-04" db="EMBL/GenBank/DDBJ databases">
        <authorList>
            <person name="Qu J."/>
            <person name="Murali S.C."/>
            <person name="Bandaranaike D."/>
            <person name="Bellair M."/>
            <person name="Blankenburg K."/>
            <person name="Chao H."/>
            <person name="Dinh H."/>
            <person name="Doddapaneni H."/>
            <person name="Downs B."/>
            <person name="Dugan-Rocha S."/>
            <person name="Elkadiri S."/>
            <person name="Gnanaolivu R.D."/>
            <person name="Hernandez B."/>
            <person name="Javaid M."/>
            <person name="Jayaseelan J.C."/>
            <person name="Lee S."/>
            <person name="Li M."/>
            <person name="Ming W."/>
            <person name="Munidasa M."/>
            <person name="Muniz J."/>
            <person name="Nguyen L."/>
            <person name="Ongeri F."/>
            <person name="Osuji N."/>
            <person name="Pu L.-L."/>
            <person name="Puazo M."/>
            <person name="Qu C."/>
            <person name="Quiroz J."/>
            <person name="Raj R."/>
            <person name="Weissenberger G."/>
            <person name="Xin Y."/>
            <person name="Zou X."/>
            <person name="Han Y."/>
            <person name="Richards S."/>
            <person name="Worley K."/>
            <person name="Muzny D."/>
            <person name="Gibbs R."/>
        </authorList>
    </citation>
    <scope>NUCLEOTIDE SEQUENCE</scope>
    <source>
        <strain evidence="10">Sampled in the wild</strain>
    </source>
</reference>
<keyword evidence="6" id="KW-0539">Nucleus</keyword>
<dbReference type="GO" id="GO:0005634">
    <property type="term" value="C:nucleus"/>
    <property type="evidence" value="ECO:0007669"/>
    <property type="project" value="UniProtKB-SubCell"/>
</dbReference>
<keyword evidence="4 8" id="KW-0863">Zinc-finger</keyword>
<accession>A0A8K0KD64</accession>
<evidence type="ECO:0000256" key="3">
    <source>
        <dbReference type="ARBA" id="ARBA00022737"/>
    </source>
</evidence>
<protein>
    <recommendedName>
        <fullName evidence="9">C2H2-type domain-containing protein</fullName>
    </recommendedName>
</protein>
<dbReference type="EMBL" id="KZ308600">
    <property type="protein sequence ID" value="KAG8232178.1"/>
    <property type="molecule type" value="Genomic_DNA"/>
</dbReference>
<keyword evidence="3" id="KW-0677">Repeat</keyword>
<dbReference type="PANTHER" id="PTHR24388:SF54">
    <property type="entry name" value="PROTEIN ESCARGOT"/>
    <property type="match status" value="1"/>
</dbReference>
<keyword evidence="2" id="KW-0479">Metal-binding</keyword>
<organism evidence="10 11">
    <name type="scientific">Ladona fulva</name>
    <name type="common">Scarce chaser dragonfly</name>
    <name type="synonym">Libellula fulva</name>
    <dbReference type="NCBI Taxonomy" id="123851"/>
    <lineage>
        <taxon>Eukaryota</taxon>
        <taxon>Metazoa</taxon>
        <taxon>Ecdysozoa</taxon>
        <taxon>Arthropoda</taxon>
        <taxon>Hexapoda</taxon>
        <taxon>Insecta</taxon>
        <taxon>Pterygota</taxon>
        <taxon>Palaeoptera</taxon>
        <taxon>Odonata</taxon>
        <taxon>Epiprocta</taxon>
        <taxon>Anisoptera</taxon>
        <taxon>Libelluloidea</taxon>
        <taxon>Libellulidae</taxon>
        <taxon>Ladona</taxon>
    </lineage>
</organism>
<dbReference type="GO" id="GO:0008270">
    <property type="term" value="F:zinc ion binding"/>
    <property type="evidence" value="ECO:0007669"/>
    <property type="project" value="UniProtKB-KW"/>
</dbReference>
<comment type="caution">
    <text evidence="10">The sequence shown here is derived from an EMBL/GenBank/DDBJ whole genome shotgun (WGS) entry which is preliminary data.</text>
</comment>
<keyword evidence="5" id="KW-0862">Zinc</keyword>
<dbReference type="PROSITE" id="PS50157">
    <property type="entry name" value="ZINC_FINGER_C2H2_2"/>
    <property type="match status" value="1"/>
</dbReference>
<evidence type="ECO:0000256" key="6">
    <source>
        <dbReference type="ARBA" id="ARBA00023242"/>
    </source>
</evidence>
<dbReference type="Gene3D" id="3.30.160.60">
    <property type="entry name" value="Classic Zinc Finger"/>
    <property type="match status" value="2"/>
</dbReference>
<dbReference type="InterPro" id="IPR013087">
    <property type="entry name" value="Znf_C2H2_type"/>
</dbReference>
<dbReference type="Proteomes" id="UP000792457">
    <property type="component" value="Unassembled WGS sequence"/>
</dbReference>
<dbReference type="SMART" id="SM00355">
    <property type="entry name" value="ZnF_C2H2"/>
    <property type="match status" value="4"/>
</dbReference>
<dbReference type="InterPro" id="IPR050527">
    <property type="entry name" value="Snail/Krueppel_Znf"/>
</dbReference>
<dbReference type="AlphaFoldDB" id="A0A8K0KD64"/>
<dbReference type="OrthoDB" id="360633at2759"/>
<feature type="domain" description="C2H2-type" evidence="9">
    <location>
        <begin position="136"/>
        <end position="164"/>
    </location>
</feature>
<comment type="subcellular location">
    <subcellularLocation>
        <location evidence="1">Nucleus</location>
    </subcellularLocation>
</comment>
<dbReference type="GO" id="GO:0000978">
    <property type="term" value="F:RNA polymerase II cis-regulatory region sequence-specific DNA binding"/>
    <property type="evidence" value="ECO:0007669"/>
    <property type="project" value="TreeGrafter"/>
</dbReference>
<dbReference type="SUPFAM" id="SSF57667">
    <property type="entry name" value="beta-beta-alpha zinc fingers"/>
    <property type="match status" value="2"/>
</dbReference>
<proteinExistence type="inferred from homology"/>
<keyword evidence="11" id="KW-1185">Reference proteome</keyword>
<evidence type="ECO:0000256" key="1">
    <source>
        <dbReference type="ARBA" id="ARBA00004123"/>
    </source>
</evidence>
<evidence type="ECO:0000256" key="2">
    <source>
        <dbReference type="ARBA" id="ARBA00022723"/>
    </source>
</evidence>
<sequence length="366" mass="42725">MKLAFVEQMYPDDELPEFICCDCIEEVMEIENLSEACQAALKYLVCRTRLLKHLEYLQEKKRFTESPSNLTLKKFISEDRSALADAVPEESRKYSFPLLSKNKLQTFHQGENFQIGSESGIEFNINKEINLSSCVYHCRFCSGVFLNKEELNRHEYLFHNAHEGFPCGKCHKIFKTLKSLERHIEKRNFRCKYQGCVTAKQSIKDPSMNYCIQSPSAPTILEKEESNRAELKDYLKFCGKALSTKKVLREHMVTHSLVKKFECHICHMGFRRGLDRCAKWKHEKMVHKVCKRKERHIIEEKTLEEALLRDTFKRAQATYAVKMNALIGFLKLAWVYKSSCLNTKKFCLTNEGKESRKTILVSSVQN</sequence>
<dbReference type="InterPro" id="IPR036236">
    <property type="entry name" value="Znf_C2H2_sf"/>
</dbReference>
<name>A0A8K0KD64_LADFU</name>
<evidence type="ECO:0000313" key="10">
    <source>
        <dbReference type="EMBL" id="KAG8232178.1"/>
    </source>
</evidence>
<evidence type="ECO:0000259" key="9">
    <source>
        <dbReference type="PROSITE" id="PS50157"/>
    </source>
</evidence>